<dbReference type="Proteomes" id="UP000078103">
    <property type="component" value="Unassembled WGS sequence"/>
</dbReference>
<feature type="compositionally biased region" description="Polar residues" evidence="1">
    <location>
        <begin position="32"/>
        <end position="41"/>
    </location>
</feature>
<dbReference type="EMBL" id="LXSH01000027">
    <property type="protein sequence ID" value="OAM20630.1"/>
    <property type="molecule type" value="Genomic_DNA"/>
</dbReference>
<organism evidence="2 3">
    <name type="scientific">Eikenella corrodens</name>
    <dbReference type="NCBI Taxonomy" id="539"/>
    <lineage>
        <taxon>Bacteria</taxon>
        <taxon>Pseudomonadati</taxon>
        <taxon>Pseudomonadota</taxon>
        <taxon>Betaproteobacteria</taxon>
        <taxon>Neisseriales</taxon>
        <taxon>Neisseriaceae</taxon>
        <taxon>Eikenella</taxon>
    </lineage>
</organism>
<proteinExistence type="predicted"/>
<dbReference type="AlphaFoldDB" id="A0A1A9RL02"/>
<evidence type="ECO:0000313" key="3">
    <source>
        <dbReference type="Proteomes" id="UP000078103"/>
    </source>
</evidence>
<sequence>MAIYCLIAAAIKGYLKPQLYRIKAIIRFRQETTASNSTPNNIPAKAAQQHHAAAASSKPKQKPKGYLKPSHPD</sequence>
<evidence type="ECO:0000313" key="2">
    <source>
        <dbReference type="EMBL" id="OAM20630.1"/>
    </source>
</evidence>
<feature type="region of interest" description="Disordered" evidence="1">
    <location>
        <begin position="32"/>
        <end position="73"/>
    </location>
</feature>
<feature type="compositionally biased region" description="Low complexity" evidence="1">
    <location>
        <begin position="43"/>
        <end position="58"/>
    </location>
</feature>
<accession>A0A1A9RL02</accession>
<name>A0A1A9RL02_EIKCO</name>
<evidence type="ECO:0000256" key="1">
    <source>
        <dbReference type="SAM" id="MobiDB-lite"/>
    </source>
</evidence>
<protein>
    <submittedName>
        <fullName evidence="2">Uncharacterized protein</fullName>
    </submittedName>
</protein>
<gene>
    <name evidence="2" type="ORF">A7P89_09835</name>
</gene>
<reference evidence="3" key="1">
    <citation type="submission" date="2016-05" db="EMBL/GenBank/DDBJ databases">
        <title>Draft genome of Corynebacterium afermentans subsp. afermentans LCDC 88199T.</title>
        <authorList>
            <person name="Bernier A.-M."/>
            <person name="Bernard K."/>
        </authorList>
    </citation>
    <scope>NUCLEOTIDE SEQUENCE [LARGE SCALE GENOMIC DNA]</scope>
    <source>
        <strain evidence="3">NML120819</strain>
    </source>
</reference>
<comment type="caution">
    <text evidence="2">The sequence shown here is derived from an EMBL/GenBank/DDBJ whole genome shotgun (WGS) entry which is preliminary data.</text>
</comment>